<reference evidence="2" key="1">
    <citation type="submission" date="2023-04" db="EMBL/GenBank/DDBJ databases">
        <title>Phytophthora lilii NBRC 32176.</title>
        <authorList>
            <person name="Ichikawa N."/>
            <person name="Sato H."/>
            <person name="Tonouchi N."/>
        </authorList>
    </citation>
    <scope>NUCLEOTIDE SEQUENCE</scope>
    <source>
        <strain evidence="2">NBRC 32176</strain>
    </source>
</reference>
<evidence type="ECO:0000313" key="2">
    <source>
        <dbReference type="EMBL" id="GMF14338.1"/>
    </source>
</evidence>
<evidence type="ECO:0000313" key="3">
    <source>
        <dbReference type="Proteomes" id="UP001165083"/>
    </source>
</evidence>
<proteinExistence type="predicted"/>
<protein>
    <submittedName>
        <fullName evidence="2">Unnamed protein product</fullName>
    </submittedName>
</protein>
<keyword evidence="3" id="KW-1185">Reference proteome</keyword>
<gene>
    <name evidence="2" type="ORF">Plil01_000470100</name>
</gene>
<sequence length="100" mass="10569">MLAALSAFDASTSPTHSSATASTSQSEDDKNDAIATKLREKAVTVQQPRDALFVAVHALLLEAGTREFSTEAFAGDLISMQMLMFRLQGVGCCELGVFAA</sequence>
<feature type="region of interest" description="Disordered" evidence="1">
    <location>
        <begin position="1"/>
        <end position="33"/>
    </location>
</feature>
<accession>A0A9W6TJ58</accession>
<comment type="caution">
    <text evidence="2">The sequence shown here is derived from an EMBL/GenBank/DDBJ whole genome shotgun (WGS) entry which is preliminary data.</text>
</comment>
<dbReference type="EMBL" id="BSXW01000197">
    <property type="protein sequence ID" value="GMF14338.1"/>
    <property type="molecule type" value="Genomic_DNA"/>
</dbReference>
<dbReference type="Proteomes" id="UP001165083">
    <property type="component" value="Unassembled WGS sequence"/>
</dbReference>
<name>A0A9W6TJ58_9STRA</name>
<feature type="compositionally biased region" description="Low complexity" evidence="1">
    <location>
        <begin position="10"/>
        <end position="25"/>
    </location>
</feature>
<organism evidence="2 3">
    <name type="scientific">Phytophthora lilii</name>
    <dbReference type="NCBI Taxonomy" id="2077276"/>
    <lineage>
        <taxon>Eukaryota</taxon>
        <taxon>Sar</taxon>
        <taxon>Stramenopiles</taxon>
        <taxon>Oomycota</taxon>
        <taxon>Peronosporomycetes</taxon>
        <taxon>Peronosporales</taxon>
        <taxon>Peronosporaceae</taxon>
        <taxon>Phytophthora</taxon>
    </lineage>
</organism>
<evidence type="ECO:0000256" key="1">
    <source>
        <dbReference type="SAM" id="MobiDB-lite"/>
    </source>
</evidence>
<dbReference type="OrthoDB" id="68090at2759"/>
<dbReference type="AlphaFoldDB" id="A0A9W6TJ58"/>